<dbReference type="SUPFAM" id="SSF56601">
    <property type="entry name" value="beta-lactamase/transpeptidase-like"/>
    <property type="match status" value="1"/>
</dbReference>
<dbReference type="PROSITE" id="PS51257">
    <property type="entry name" value="PROKAR_LIPOPROTEIN"/>
    <property type="match status" value="1"/>
</dbReference>
<dbReference type="PANTHER" id="PTHR43283">
    <property type="entry name" value="BETA-LACTAMASE-RELATED"/>
    <property type="match status" value="1"/>
</dbReference>
<sequence>MRYWLACLVTLALAGCDEDLVFPPPLPEGNVLKLTTSEGGAIDVVGASASLGQCSKYEFASDCFRFTGGDVATLTPVPDPGFVFDGFTGACTGTTDCMLPMSGSKAVTARFIHADYNFAAVMPAIDQYLQSHRQFAGAGVAIVHKDKGVVFEDVTGNQIFDTVALAASASKVPAAGILMTLMDEGHIKPNTPISDYTYWKPVIPGMTIEHTLSNTSGMPGLLSHSGDLGIYTPHVCTFLKFGDFKHCAEWVFSTDFGKDYVAPGTVFNYGGAQWQIAGAVAERNTRTAWRHLVRTRLSEPCDLSILRFGLNDTREWTGHPDSLVETKNPYIEAGAIGNLRDFEKILMLHLNDGECNGQQVISPERVAEMQVDRGTPAGKHPTARLGSSGHWGFPSGYGMGWWIKLNEDGSDPTIFYDAGAYGSLVLMDIERDYGIYVQLEDYRFPPDPDDGEIGIEDLINLMLPILEAQFPVTNPID</sequence>
<dbReference type="InterPro" id="IPR012338">
    <property type="entry name" value="Beta-lactam/transpept-like"/>
</dbReference>
<dbReference type="InterPro" id="IPR044060">
    <property type="entry name" value="Bacterial_rp_domain"/>
</dbReference>
<dbReference type="PANTHER" id="PTHR43283:SF3">
    <property type="entry name" value="BETA-LACTAMASE FAMILY PROTEIN (AFU_ORTHOLOGUE AFUA_5G07500)"/>
    <property type="match status" value="1"/>
</dbReference>
<feature type="domain" description="Beta-lactamase-related" evidence="1">
    <location>
        <begin position="126"/>
        <end position="437"/>
    </location>
</feature>
<name>A0A5S9P756_9GAMM</name>
<protein>
    <recommendedName>
        <fullName evidence="5">Beta-lactamase-related domain-containing protein</fullName>
    </recommendedName>
</protein>
<dbReference type="OrthoDB" id="5965564at2"/>
<evidence type="ECO:0000259" key="2">
    <source>
        <dbReference type="Pfam" id="PF18998"/>
    </source>
</evidence>
<proteinExistence type="predicted"/>
<evidence type="ECO:0000313" key="4">
    <source>
        <dbReference type="Proteomes" id="UP000434580"/>
    </source>
</evidence>
<dbReference type="AlphaFoldDB" id="A0A5S9P756"/>
<dbReference type="Pfam" id="PF18998">
    <property type="entry name" value="Flg_new_2"/>
    <property type="match status" value="1"/>
</dbReference>
<organism evidence="3 4">
    <name type="scientific">BD1-7 clade bacterium</name>
    <dbReference type="NCBI Taxonomy" id="2029982"/>
    <lineage>
        <taxon>Bacteria</taxon>
        <taxon>Pseudomonadati</taxon>
        <taxon>Pseudomonadota</taxon>
        <taxon>Gammaproteobacteria</taxon>
        <taxon>Cellvibrionales</taxon>
        <taxon>Spongiibacteraceae</taxon>
        <taxon>BD1-7 clade</taxon>
    </lineage>
</organism>
<feature type="domain" description="Bacterial repeat" evidence="2">
    <location>
        <begin position="67"/>
        <end position="111"/>
    </location>
</feature>
<dbReference type="EMBL" id="CACSII010000007">
    <property type="protein sequence ID" value="CAA0099386.1"/>
    <property type="molecule type" value="Genomic_DNA"/>
</dbReference>
<dbReference type="InterPro" id="IPR050789">
    <property type="entry name" value="Diverse_Enzym_Activities"/>
</dbReference>
<evidence type="ECO:0000313" key="3">
    <source>
        <dbReference type="EMBL" id="CAA0099386.1"/>
    </source>
</evidence>
<evidence type="ECO:0008006" key="5">
    <source>
        <dbReference type="Google" id="ProtNLM"/>
    </source>
</evidence>
<evidence type="ECO:0000259" key="1">
    <source>
        <dbReference type="Pfam" id="PF00144"/>
    </source>
</evidence>
<gene>
    <name evidence="3" type="ORF">DPBNPPHM_03700</name>
</gene>
<dbReference type="Gene3D" id="3.40.710.10">
    <property type="entry name" value="DD-peptidase/beta-lactamase superfamily"/>
    <property type="match status" value="1"/>
</dbReference>
<reference evidence="3 4" key="1">
    <citation type="submission" date="2019-11" db="EMBL/GenBank/DDBJ databases">
        <authorList>
            <person name="Holert J."/>
        </authorList>
    </citation>
    <scope>NUCLEOTIDE SEQUENCE [LARGE SCALE GENOMIC DNA]</scope>
    <source>
        <strain evidence="3">BC5_2</strain>
    </source>
</reference>
<accession>A0A5S9P756</accession>
<dbReference type="Pfam" id="PF00144">
    <property type="entry name" value="Beta-lactamase"/>
    <property type="match status" value="1"/>
</dbReference>
<dbReference type="Proteomes" id="UP000434580">
    <property type="component" value="Unassembled WGS sequence"/>
</dbReference>
<dbReference type="InterPro" id="IPR001466">
    <property type="entry name" value="Beta-lactam-related"/>
</dbReference>